<sequence>MLRLLCYLWPLPVTLVGVAVALLARASGGEMRVVEGVLEAAGGWPSCLLRRGFPLSGPVAAITLGHVVLGVSVEGLTATRSHEREHVRQFERWGVLLLFLYPAASLLAWARGGHPYRDNAFECAARAAARKNGG</sequence>
<evidence type="ECO:0000313" key="2">
    <source>
        <dbReference type="EMBL" id="AAZ97722.1"/>
    </source>
</evidence>
<dbReference type="EMBL" id="CP000116">
    <property type="protein sequence ID" value="AAZ97722.1"/>
    <property type="molecule type" value="Genomic_DNA"/>
</dbReference>
<dbReference type="AlphaFoldDB" id="Q3SI11"/>
<dbReference type="RefSeq" id="WP_011312281.1">
    <property type="nucleotide sequence ID" value="NC_007404.1"/>
</dbReference>
<keyword evidence="1" id="KW-0472">Membrane</keyword>
<evidence type="ECO:0008006" key="4">
    <source>
        <dbReference type="Google" id="ProtNLM"/>
    </source>
</evidence>
<protein>
    <recommendedName>
        <fullName evidence="4">Signal peptide prediction</fullName>
    </recommendedName>
</protein>
<organism evidence="2 3">
    <name type="scientific">Thiobacillus denitrificans (strain ATCC 25259 / T1)</name>
    <dbReference type="NCBI Taxonomy" id="292415"/>
    <lineage>
        <taxon>Bacteria</taxon>
        <taxon>Pseudomonadati</taxon>
        <taxon>Pseudomonadota</taxon>
        <taxon>Betaproteobacteria</taxon>
        <taxon>Nitrosomonadales</taxon>
        <taxon>Thiobacillaceae</taxon>
        <taxon>Thiobacillus</taxon>
    </lineage>
</organism>
<dbReference type="Proteomes" id="UP000008291">
    <property type="component" value="Chromosome"/>
</dbReference>
<dbReference type="STRING" id="292415.Tbd_1769"/>
<reference evidence="2 3" key="1">
    <citation type="journal article" date="2006" name="J. Bacteriol.">
        <title>The genome sequence of the obligately chemolithoautotrophic, facultatively anaerobic bacterium Thiobacillus denitrificans.</title>
        <authorList>
            <person name="Beller H.R."/>
            <person name="Chain P.S."/>
            <person name="Letain T.E."/>
            <person name="Chakicherla A."/>
            <person name="Larimer F.W."/>
            <person name="Richardson P.M."/>
            <person name="Coleman M.A."/>
            <person name="Wood A.P."/>
            <person name="Kelly D.P."/>
        </authorList>
    </citation>
    <scope>NUCLEOTIDE SEQUENCE [LARGE SCALE GENOMIC DNA]</scope>
    <source>
        <strain evidence="2 3">ATCC 25259</strain>
    </source>
</reference>
<gene>
    <name evidence="2" type="ordered locus">Tbd_1769</name>
</gene>
<dbReference type="HOGENOM" id="CLU_122371_0_0_4"/>
<evidence type="ECO:0000313" key="3">
    <source>
        <dbReference type="Proteomes" id="UP000008291"/>
    </source>
</evidence>
<accession>Q3SI11</accession>
<proteinExistence type="predicted"/>
<dbReference type="KEGG" id="tbd:Tbd_1769"/>
<keyword evidence="3" id="KW-1185">Reference proteome</keyword>
<feature type="transmembrane region" description="Helical" evidence="1">
    <location>
        <begin position="93"/>
        <end position="110"/>
    </location>
</feature>
<feature type="transmembrane region" description="Helical" evidence="1">
    <location>
        <begin position="52"/>
        <end position="73"/>
    </location>
</feature>
<keyword evidence="1" id="KW-0812">Transmembrane</keyword>
<evidence type="ECO:0000256" key="1">
    <source>
        <dbReference type="SAM" id="Phobius"/>
    </source>
</evidence>
<keyword evidence="1" id="KW-1133">Transmembrane helix</keyword>
<dbReference type="OrthoDB" id="274512at2"/>
<name>Q3SI11_THIDA</name>
<dbReference type="eggNOG" id="ENOG5032YN2">
    <property type="taxonomic scope" value="Bacteria"/>
</dbReference>